<dbReference type="EMBL" id="JBBCAQ010000037">
    <property type="protein sequence ID" value="KAK7574391.1"/>
    <property type="molecule type" value="Genomic_DNA"/>
</dbReference>
<comment type="subunit">
    <text evidence="3">Homotrimer.</text>
</comment>
<evidence type="ECO:0000313" key="13">
    <source>
        <dbReference type="Proteomes" id="UP001367676"/>
    </source>
</evidence>
<keyword evidence="7" id="KW-1133">Transmembrane helix</keyword>
<dbReference type="InterPro" id="IPR027417">
    <property type="entry name" value="P-loop_NTPase"/>
</dbReference>
<evidence type="ECO:0000313" key="12">
    <source>
        <dbReference type="EMBL" id="KAK7574391.1"/>
    </source>
</evidence>
<dbReference type="InterPro" id="IPR007734">
    <property type="entry name" value="Heparan_SO4_2-O-STrfase"/>
</dbReference>
<dbReference type="InterPro" id="IPR005331">
    <property type="entry name" value="Sulfotransferase"/>
</dbReference>
<evidence type="ECO:0000256" key="8">
    <source>
        <dbReference type="ARBA" id="ARBA00023034"/>
    </source>
</evidence>
<comment type="caution">
    <text evidence="12">The sequence shown here is derived from an EMBL/GenBank/DDBJ whole genome shotgun (WGS) entry which is preliminary data.</text>
</comment>
<dbReference type="PANTHER" id="PTHR12129">
    <property type="entry name" value="HEPARAN SULFATE 2-O-SULFOTRANSFERASE"/>
    <property type="match status" value="1"/>
</dbReference>
<comment type="subcellular location">
    <subcellularLocation>
        <location evidence="1">Golgi apparatus membrane</location>
        <topology evidence="1">Single-pass type II membrane protein</topology>
    </subcellularLocation>
</comment>
<evidence type="ECO:0000256" key="1">
    <source>
        <dbReference type="ARBA" id="ARBA00004323"/>
    </source>
</evidence>
<gene>
    <name evidence="12" type="ORF">V9T40_011582</name>
</gene>
<dbReference type="GO" id="GO:0000139">
    <property type="term" value="C:Golgi membrane"/>
    <property type="evidence" value="ECO:0007669"/>
    <property type="project" value="UniProtKB-SubCell"/>
</dbReference>
<keyword evidence="10" id="KW-1015">Disulfide bond</keyword>
<organism evidence="12 13">
    <name type="scientific">Parthenolecanium corni</name>
    <dbReference type="NCBI Taxonomy" id="536013"/>
    <lineage>
        <taxon>Eukaryota</taxon>
        <taxon>Metazoa</taxon>
        <taxon>Ecdysozoa</taxon>
        <taxon>Arthropoda</taxon>
        <taxon>Hexapoda</taxon>
        <taxon>Insecta</taxon>
        <taxon>Pterygota</taxon>
        <taxon>Neoptera</taxon>
        <taxon>Paraneoptera</taxon>
        <taxon>Hemiptera</taxon>
        <taxon>Sternorrhyncha</taxon>
        <taxon>Coccoidea</taxon>
        <taxon>Coccidae</taxon>
        <taxon>Parthenolecanium</taxon>
    </lineage>
</organism>
<dbReference type="Proteomes" id="UP001367676">
    <property type="component" value="Unassembled WGS sequence"/>
</dbReference>
<dbReference type="AlphaFoldDB" id="A0AAN9XYA7"/>
<dbReference type="GO" id="GO:0004394">
    <property type="term" value="F:heparan sulfate 2-sulfotransferase activity"/>
    <property type="evidence" value="ECO:0007669"/>
    <property type="project" value="UniProtKB-ARBA"/>
</dbReference>
<evidence type="ECO:0000256" key="2">
    <source>
        <dbReference type="ARBA" id="ARBA00010569"/>
    </source>
</evidence>
<protein>
    <recommendedName>
        <fullName evidence="14">Heparin sulfate O-sulfotransferase</fullName>
    </recommendedName>
</protein>
<dbReference type="Pfam" id="PF03567">
    <property type="entry name" value="Sulfotransfer_2"/>
    <property type="match status" value="1"/>
</dbReference>
<accession>A0AAN9XYA7</accession>
<evidence type="ECO:0000256" key="9">
    <source>
        <dbReference type="ARBA" id="ARBA00023136"/>
    </source>
</evidence>
<keyword evidence="6" id="KW-0735">Signal-anchor</keyword>
<proteinExistence type="inferred from homology"/>
<name>A0AAN9XYA7_9HEMI</name>
<keyword evidence="4" id="KW-0808">Transferase</keyword>
<evidence type="ECO:0000256" key="10">
    <source>
        <dbReference type="ARBA" id="ARBA00023157"/>
    </source>
</evidence>
<dbReference type="PANTHER" id="PTHR12129:SF17">
    <property type="entry name" value="HEPARAN SULFATE 2-O-SULFOTRANSFERASE 1"/>
    <property type="match status" value="1"/>
</dbReference>
<keyword evidence="8" id="KW-0333">Golgi apparatus</keyword>
<dbReference type="Gene3D" id="3.40.50.300">
    <property type="entry name" value="P-loop containing nucleotide triphosphate hydrolases"/>
    <property type="match status" value="1"/>
</dbReference>
<evidence type="ECO:0000256" key="11">
    <source>
        <dbReference type="ARBA" id="ARBA00023180"/>
    </source>
</evidence>
<dbReference type="SUPFAM" id="SSF52540">
    <property type="entry name" value="P-loop containing nucleoside triphosphate hydrolases"/>
    <property type="match status" value="1"/>
</dbReference>
<sequence>MSNDRNTIVAHVSYTINEPLYEKSSFSEVSPAEFPRIKTQYSKDLIVIYNRIPKTGSTSFINVAYDLCRTNSFNVIHLNITKNSHFMSLADQSRFVHNVSHWVTKKPALYHGHVGFINFQKFGAPQPVFINILREPLDRLVSYYYFLRYGDNYRPHLIRKKHGNKVTFDECVKQKKPDCHPDNMWLQIPFLCGQSAFCWIPGNEWALQEAKRNLIKEYLLVGVTDQISSFISVLETVLPQFFTGATEHFSSSKKNYLRKTNKKIQPSEETIIQIKKSLIWQMENELYEFALQQFQFVKNQMKVNENGTLSDKGIQFKFEKIYPK</sequence>
<comment type="similarity">
    <text evidence="2">Belongs to the sulfotransferase 3 family.</text>
</comment>
<evidence type="ECO:0000256" key="3">
    <source>
        <dbReference type="ARBA" id="ARBA00011233"/>
    </source>
</evidence>
<evidence type="ECO:0008006" key="14">
    <source>
        <dbReference type="Google" id="ProtNLM"/>
    </source>
</evidence>
<keyword evidence="13" id="KW-1185">Reference proteome</keyword>
<evidence type="ECO:0000256" key="7">
    <source>
        <dbReference type="ARBA" id="ARBA00022989"/>
    </source>
</evidence>
<dbReference type="FunFam" id="3.40.50.300:FF:001418">
    <property type="entry name" value="Heparan sulfate 2-o-sulfotransferase"/>
    <property type="match status" value="1"/>
</dbReference>
<keyword evidence="9" id="KW-0472">Membrane</keyword>
<keyword evidence="5" id="KW-0812">Transmembrane</keyword>
<evidence type="ECO:0000256" key="4">
    <source>
        <dbReference type="ARBA" id="ARBA00022679"/>
    </source>
</evidence>
<dbReference type="GO" id="GO:0015012">
    <property type="term" value="P:heparan sulfate proteoglycan biosynthetic process"/>
    <property type="evidence" value="ECO:0007669"/>
    <property type="project" value="UniProtKB-ARBA"/>
</dbReference>
<keyword evidence="11" id="KW-0325">Glycoprotein</keyword>
<evidence type="ECO:0000256" key="5">
    <source>
        <dbReference type="ARBA" id="ARBA00022692"/>
    </source>
</evidence>
<evidence type="ECO:0000256" key="6">
    <source>
        <dbReference type="ARBA" id="ARBA00022968"/>
    </source>
</evidence>
<reference evidence="12 13" key="1">
    <citation type="submission" date="2024-03" db="EMBL/GenBank/DDBJ databases">
        <title>Adaptation during the transition from Ophiocordyceps entomopathogen to insect associate is accompanied by gene loss and intensified selection.</title>
        <authorList>
            <person name="Ward C.M."/>
            <person name="Onetto C.A."/>
            <person name="Borneman A.R."/>
        </authorList>
    </citation>
    <scope>NUCLEOTIDE SEQUENCE [LARGE SCALE GENOMIC DNA]</scope>
    <source>
        <strain evidence="12">AWRI1</strain>
        <tissue evidence="12">Single Adult Female</tissue>
    </source>
</reference>